<evidence type="ECO:0008006" key="4">
    <source>
        <dbReference type="Google" id="ProtNLM"/>
    </source>
</evidence>
<dbReference type="Gramene" id="TraesCLE_scaffold_043105_01G000100.1">
    <property type="protein sequence ID" value="TraesCLE_scaffold_043105_01G000100.1"/>
    <property type="gene ID" value="TraesCLE_scaffold_043105_01G000100"/>
</dbReference>
<organism evidence="2">
    <name type="scientific">Triticum aestivum</name>
    <name type="common">Wheat</name>
    <dbReference type="NCBI Taxonomy" id="4565"/>
    <lineage>
        <taxon>Eukaryota</taxon>
        <taxon>Viridiplantae</taxon>
        <taxon>Streptophyta</taxon>
        <taxon>Embryophyta</taxon>
        <taxon>Tracheophyta</taxon>
        <taxon>Spermatophyta</taxon>
        <taxon>Magnoliopsida</taxon>
        <taxon>Liliopsida</taxon>
        <taxon>Poales</taxon>
        <taxon>Poaceae</taxon>
        <taxon>BOP clade</taxon>
        <taxon>Pooideae</taxon>
        <taxon>Triticodae</taxon>
        <taxon>Triticeae</taxon>
        <taxon>Triticinae</taxon>
        <taxon>Triticum</taxon>
    </lineage>
</organism>
<accession>A0A3B6C9A8</accession>
<proteinExistence type="predicted"/>
<dbReference type="Gene3D" id="3.20.20.60">
    <property type="entry name" value="Phosphoenolpyruvate-binding domains"/>
    <property type="match status" value="1"/>
</dbReference>
<feature type="region of interest" description="Disordered" evidence="1">
    <location>
        <begin position="541"/>
        <end position="560"/>
    </location>
</feature>
<reference evidence="2" key="1">
    <citation type="submission" date="2018-08" db="EMBL/GenBank/DDBJ databases">
        <authorList>
            <person name="Rossello M."/>
        </authorList>
    </citation>
    <scope>NUCLEOTIDE SEQUENCE [LARGE SCALE GENOMIC DNA]</scope>
    <source>
        <strain evidence="2">cv. Chinese Spring</strain>
    </source>
</reference>
<evidence type="ECO:0000313" key="2">
    <source>
        <dbReference type="EnsemblPlants" id="TraesCS2B02G378300.1"/>
    </source>
</evidence>
<dbReference type="Gramene" id="TraesCS2B02G378300.1">
    <property type="protein sequence ID" value="TraesCS2B02G378300.1"/>
    <property type="gene ID" value="TraesCS2B02G378300"/>
</dbReference>
<dbReference type="Gramene" id="TraesCS2B03G0970800.1">
    <property type="protein sequence ID" value="TraesCS2B03G0970800.1.CDS"/>
    <property type="gene ID" value="TraesCS2B03G0970800"/>
</dbReference>
<dbReference type="RefSeq" id="XP_044325154.1">
    <property type="nucleotide sequence ID" value="XM_044469219.1"/>
</dbReference>
<dbReference type="Gramene" id="TraesROB_scaffold_015954_01G000200.1">
    <property type="protein sequence ID" value="TraesROB_scaffold_015954_01G000200.1"/>
    <property type="gene ID" value="TraesROB_scaffold_015954_01G000200"/>
</dbReference>
<reference evidence="2" key="2">
    <citation type="submission" date="2018-10" db="UniProtKB">
        <authorList>
            <consortium name="EnsemblPlants"/>
        </authorList>
    </citation>
    <scope>IDENTIFICATION</scope>
</reference>
<dbReference type="EnsemblPlants" id="TraesCS2B02G378300.1">
    <property type="protein sequence ID" value="TraesCS2B02G378300.1"/>
    <property type="gene ID" value="TraesCS2B02G378300"/>
</dbReference>
<gene>
    <name evidence="2" type="primary">LOC123045963</name>
</gene>
<dbReference type="InterPro" id="IPR039556">
    <property type="entry name" value="ICL/PEPM"/>
</dbReference>
<dbReference type="STRING" id="4565.A0A3B6C9A8"/>
<sequence length="659" mass="70626">MARVEHEETTLAGVDREEGGGGGQGRKPAQYRLVVLEEPQQGRRPVELAVEAGEGGAGEAAAPGFADEGGPEEAPGVVRREAEEDLLEELVRQRRRRRRHGGWRRGLWPEWKEQLLGLRSWVISQAHRVGLKSQPAPRVWGDFCQSGTGEAARLGLVRSGGADFSKRAVAMACYAALLHQPPASPSPCTSGRAGSCRVRPPPLLQRRALPLSVRARISPRCSYAAAGESAGAGAGEQPAAALRRVLGTPGAHQAPACYDALSARLVERAGFRACFTSGFSISAARLGLPDVGLISYGEMIDQGRLITEAVSIPVIGDADNGYGNCMNVKRTVKGFINAGFAGIILEDQVSPKACGHTQGRKVVSREEAIMHIKAAVDARKESGSDIVIVARTDSRQALSLDEALWRARAFADAGADVLFIDALASREEMMAFCAVSPGVPKMANMLEGGGKTPILSPLELEEIGYKIIAYPLSLIGVSMRAMEDALVAIKGGRIPPPSSLPSFEEIKDTLGFNRYYEEEKRYVASPAQSSFWSGNYDYTSEASSSGDTKSRTEKSQEPIIDILPQLYDPGSAGGRGPSGGMWSRTLRLKITGRDGVQKIDARIPAGFLEGMTKVIPGLAGTNIMERLRNAPMDSDNPQNGQILLDFEDGRGDRIQVFIA</sequence>
<evidence type="ECO:0000256" key="1">
    <source>
        <dbReference type="SAM" id="MobiDB-lite"/>
    </source>
</evidence>
<name>A0A3B6C9A8_WHEAT</name>
<feature type="region of interest" description="Disordered" evidence="1">
    <location>
        <begin position="1"/>
        <end position="77"/>
    </location>
</feature>
<dbReference type="Gramene" id="TraesWEE_scaffold_026010_01G000200.1">
    <property type="protein sequence ID" value="TraesWEE_scaffold_026010_01G000200.1"/>
    <property type="gene ID" value="TraesWEE_scaffold_026010_01G000200"/>
</dbReference>
<dbReference type="GeneID" id="123045963"/>
<dbReference type="InterPro" id="IPR040442">
    <property type="entry name" value="Pyrv_kinase-like_dom_sf"/>
</dbReference>
<dbReference type="Proteomes" id="UP000019116">
    <property type="component" value="Chromosome 2B"/>
</dbReference>
<feature type="compositionally biased region" description="Low complexity" evidence="1">
    <location>
        <begin position="59"/>
        <end position="77"/>
    </location>
</feature>
<dbReference type="InterPro" id="IPR015813">
    <property type="entry name" value="Pyrv/PenolPyrv_kinase-like_dom"/>
</dbReference>
<dbReference type="GO" id="GO:0016829">
    <property type="term" value="F:lyase activity"/>
    <property type="evidence" value="ECO:0000318"/>
    <property type="project" value="GO_Central"/>
</dbReference>
<dbReference type="Gramene" id="TraesCAD_scaffold_013305_01G000200.1">
    <property type="protein sequence ID" value="TraesCAD_scaffold_013305_01G000200.1"/>
    <property type="gene ID" value="TraesCAD_scaffold_013305_01G000200"/>
</dbReference>
<dbReference type="OrthoDB" id="1923844at2759"/>
<dbReference type="SMR" id="A0A3B6C9A8"/>
<dbReference type="PANTHER" id="PTHR42905">
    <property type="entry name" value="PHOSPHOENOLPYRUVATE CARBOXYLASE"/>
    <property type="match status" value="1"/>
</dbReference>
<dbReference type="SUPFAM" id="SSF51621">
    <property type="entry name" value="Phosphoenolpyruvate/pyruvate domain"/>
    <property type="match status" value="1"/>
</dbReference>
<dbReference type="CDD" id="cd00377">
    <property type="entry name" value="ICL_PEPM"/>
    <property type="match status" value="1"/>
</dbReference>
<protein>
    <recommendedName>
        <fullName evidence="4">Isocitrate lyase</fullName>
    </recommendedName>
</protein>
<dbReference type="Pfam" id="PF13714">
    <property type="entry name" value="PEP_mutase"/>
    <property type="match status" value="1"/>
</dbReference>
<dbReference type="PaxDb" id="4565-Traes_2BL_270665D27.1"/>
<dbReference type="AlphaFoldDB" id="A0A3B6C9A8"/>
<dbReference type="PANTHER" id="PTHR42905:SF2">
    <property type="entry name" value="PHOSPHOENOLPYRUVATE CARBOXYLASE FAMILY PROTEIN"/>
    <property type="match status" value="1"/>
</dbReference>
<keyword evidence="3" id="KW-1185">Reference proteome</keyword>
<feature type="compositionally biased region" description="Basic and acidic residues" evidence="1">
    <location>
        <begin position="1"/>
        <end position="19"/>
    </location>
</feature>
<evidence type="ECO:0000313" key="3">
    <source>
        <dbReference type="Proteomes" id="UP000019116"/>
    </source>
</evidence>